<comment type="caution">
    <text evidence="2">The sequence shown here is derived from an EMBL/GenBank/DDBJ whole genome shotgun (WGS) entry which is preliminary data.</text>
</comment>
<keyword evidence="1" id="KW-0812">Transmembrane</keyword>
<reference evidence="2 3" key="1">
    <citation type="journal article" date="2014" name="Genome Announc.">
        <title>Whole-Genome Sequencing of Salmonella enterica subsp. enterica Serovar Cubana Strains Isolated from Agricultural Sources.</title>
        <authorList>
            <person name="Benahmed F.H."/>
            <person name="Gopinath G.R."/>
            <person name="Wang H."/>
            <person name="Jean-Gilles Beaubrun J."/>
            <person name="Grim C."/>
            <person name="Cheng C.M."/>
            <person name="McClelland M."/>
            <person name="Ayers S."/>
            <person name="Abbott J."/>
            <person name="Desai P."/>
            <person name="Frye J.G."/>
            <person name="Weinstock G."/>
            <person name="Hammack T.S."/>
            <person name="Hanes D.E."/>
            <person name="Rasmussen M.A."/>
            <person name="Davidson M.K."/>
        </authorList>
    </citation>
    <scope>NUCLEOTIDE SEQUENCE [LARGE SCALE GENOMIC DNA]</scope>
    <source>
        <strain evidence="2">76814</strain>
    </source>
</reference>
<evidence type="ECO:0000313" key="2">
    <source>
        <dbReference type="EMBL" id="ETA86704.1"/>
    </source>
</evidence>
<organism evidence="2 3">
    <name type="scientific">Salmonella enterica subsp. enterica serovar Cubana str. 76814</name>
    <dbReference type="NCBI Taxonomy" id="1192560"/>
    <lineage>
        <taxon>Bacteria</taxon>
        <taxon>Pseudomonadati</taxon>
        <taxon>Pseudomonadota</taxon>
        <taxon>Gammaproteobacteria</taxon>
        <taxon>Enterobacterales</taxon>
        <taxon>Enterobacteriaceae</taxon>
        <taxon>Salmonella</taxon>
    </lineage>
</organism>
<dbReference type="EMBL" id="AZGR01000065">
    <property type="protein sequence ID" value="ETA86704.1"/>
    <property type="molecule type" value="Genomic_DNA"/>
</dbReference>
<protein>
    <submittedName>
        <fullName evidence="2">Uncharacterized protein</fullName>
    </submittedName>
</protein>
<proteinExistence type="predicted"/>
<evidence type="ECO:0000313" key="3">
    <source>
        <dbReference type="Proteomes" id="UP000018534"/>
    </source>
</evidence>
<dbReference type="Proteomes" id="UP000018534">
    <property type="component" value="Unassembled WGS sequence"/>
</dbReference>
<sequence>MAKQKFKVTHRPATLRQRGSLTVWLDEFCYCYMEQQRTQLKGRGRPLHYTDMAQIATYSPSAQGDRNMKEHKAMLTLPIVPIVLTIYLFFSSTVSKT</sequence>
<accession>V7IN12</accession>
<evidence type="ECO:0000256" key="1">
    <source>
        <dbReference type="SAM" id="Phobius"/>
    </source>
</evidence>
<feature type="transmembrane region" description="Helical" evidence="1">
    <location>
        <begin position="73"/>
        <end position="90"/>
    </location>
</feature>
<keyword evidence="1" id="KW-1133">Transmembrane helix</keyword>
<keyword evidence="1" id="KW-0472">Membrane</keyword>
<dbReference type="HOGENOM" id="CLU_2345001_0_0_6"/>
<dbReference type="AlphaFoldDB" id="V7IN12"/>
<name>V7IN12_SALET</name>
<gene>
    <name evidence="2" type="ORF">A628_03265</name>
</gene>